<keyword evidence="3" id="KW-1185">Reference proteome</keyword>
<protein>
    <submittedName>
        <fullName evidence="2">Septum formation initiator family protein</fullName>
    </submittedName>
</protein>
<dbReference type="RefSeq" id="WP_161142428.1">
    <property type="nucleotide sequence ID" value="NZ_SPKJ01000121.1"/>
</dbReference>
<dbReference type="InterPro" id="IPR007060">
    <property type="entry name" value="FtsL/DivIC"/>
</dbReference>
<organism evidence="2 3">
    <name type="scientific">Propylenella binzhouense</name>
    <dbReference type="NCBI Taxonomy" id="2555902"/>
    <lineage>
        <taxon>Bacteria</taxon>
        <taxon>Pseudomonadati</taxon>
        <taxon>Pseudomonadota</taxon>
        <taxon>Alphaproteobacteria</taxon>
        <taxon>Hyphomicrobiales</taxon>
        <taxon>Propylenellaceae</taxon>
        <taxon>Propylenella</taxon>
    </lineage>
</organism>
<proteinExistence type="predicted"/>
<accession>A0A964T7Q5</accession>
<reference evidence="2" key="1">
    <citation type="submission" date="2019-03" db="EMBL/GenBank/DDBJ databases">
        <title>Afifella sp. nov., isolated from activated sludge.</title>
        <authorList>
            <person name="Li Q."/>
            <person name="Liu Y."/>
        </authorList>
    </citation>
    <scope>NUCLEOTIDE SEQUENCE</scope>
    <source>
        <strain evidence="2">L72</strain>
    </source>
</reference>
<evidence type="ECO:0000313" key="3">
    <source>
        <dbReference type="Proteomes" id="UP000773614"/>
    </source>
</evidence>
<dbReference type="Pfam" id="PF04977">
    <property type="entry name" value="DivIC"/>
    <property type="match status" value="1"/>
</dbReference>
<comment type="caution">
    <text evidence="2">The sequence shown here is derived from an EMBL/GenBank/DDBJ whole genome shotgun (WGS) entry which is preliminary data.</text>
</comment>
<dbReference type="Proteomes" id="UP000773614">
    <property type="component" value="Unassembled WGS sequence"/>
</dbReference>
<evidence type="ECO:0000313" key="2">
    <source>
        <dbReference type="EMBL" id="MYZ50096.1"/>
    </source>
</evidence>
<keyword evidence="1" id="KW-0175">Coiled coil</keyword>
<dbReference type="EMBL" id="SPKJ01000121">
    <property type="protein sequence ID" value="MYZ50096.1"/>
    <property type="molecule type" value="Genomic_DNA"/>
</dbReference>
<sequence>MSTRQRRQSKLKPLLVPALSLLVLGYFAYHAVEGSYGLYALEKLQAREAELTAALGEVRAQRAEAEHQIALMRPESLDSDLVDERARQALNVARPRDLVILLDPRSGAESQ</sequence>
<dbReference type="OrthoDB" id="9815600at2"/>
<feature type="coiled-coil region" evidence="1">
    <location>
        <begin position="41"/>
        <end position="68"/>
    </location>
</feature>
<gene>
    <name evidence="2" type="ORF">E4O86_20530</name>
</gene>
<evidence type="ECO:0000256" key="1">
    <source>
        <dbReference type="SAM" id="Coils"/>
    </source>
</evidence>
<name>A0A964T7Q5_9HYPH</name>
<dbReference type="AlphaFoldDB" id="A0A964T7Q5"/>